<dbReference type="Pfam" id="PF08245">
    <property type="entry name" value="Mur_ligase_M"/>
    <property type="match status" value="1"/>
</dbReference>
<dbReference type="OrthoDB" id="5512106at2"/>
<dbReference type="SUPFAM" id="SSF53623">
    <property type="entry name" value="MurD-like peptide ligases, catalytic domain"/>
    <property type="match status" value="1"/>
</dbReference>
<reference evidence="3" key="1">
    <citation type="submission" date="2016-10" db="EMBL/GenBank/DDBJ databases">
        <authorList>
            <person name="Varghese N."/>
            <person name="Submissions S."/>
        </authorList>
    </citation>
    <scope>NUCLEOTIDE SEQUENCE [LARGE SCALE GENOMIC DNA]</scope>
    <source>
        <strain evidence="3">DSM 8987</strain>
    </source>
</reference>
<dbReference type="PANTHER" id="PTHR23135">
    <property type="entry name" value="MUR LIGASE FAMILY MEMBER"/>
    <property type="match status" value="1"/>
</dbReference>
<dbReference type="GO" id="GO:0016881">
    <property type="term" value="F:acid-amino acid ligase activity"/>
    <property type="evidence" value="ECO:0007669"/>
    <property type="project" value="InterPro"/>
</dbReference>
<dbReference type="InterPro" id="IPR036565">
    <property type="entry name" value="Mur-like_cat_sf"/>
</dbReference>
<dbReference type="Gene3D" id="3.40.1190.10">
    <property type="entry name" value="Mur-like, catalytic domain"/>
    <property type="match status" value="1"/>
</dbReference>
<accession>A0A1G7EX94</accession>
<organism evidence="2 3">
    <name type="scientific">Desulfuromonas thiophila</name>
    <dbReference type="NCBI Taxonomy" id="57664"/>
    <lineage>
        <taxon>Bacteria</taxon>
        <taxon>Pseudomonadati</taxon>
        <taxon>Thermodesulfobacteriota</taxon>
        <taxon>Desulfuromonadia</taxon>
        <taxon>Desulfuromonadales</taxon>
        <taxon>Desulfuromonadaceae</taxon>
        <taxon>Desulfuromonas</taxon>
    </lineage>
</organism>
<dbReference type="STRING" id="57664.SAMN05661003_12419"/>
<gene>
    <name evidence="2" type="ORF">SAMN05661003_12419</name>
</gene>
<dbReference type="Proteomes" id="UP000243205">
    <property type="component" value="Unassembled WGS sequence"/>
</dbReference>
<dbReference type="InterPro" id="IPR013221">
    <property type="entry name" value="Mur_ligase_cen"/>
</dbReference>
<sequence length="648" mass="71116">MNPLFEPWRIRFFCGQTLHQSSACVEALGFCRLSPELWPSWQAAALHLHRHLASQQAVLRSWLAQVQSASAASLPLETWLTGLLRALRVPDYPLQVQQDLSGRLVVVSACPYPRAVHDLLLAVTPLLEWAACLLQRGQVQVPEQTLRPWLGRLARLATLLPPAEVMNFHKGLDSQRIDWFWDSGRLTRVGQGARQKAILLPDAADGAEVAAALLAAAELPQLPIYTVTGSVGKTTTVRLLSQLLQGCGLCLAVAASDGAWVGGRQISRDDCIGGRSAAALLRRPEVEVALFEQGRGGLLKQGVPYRRSSIAVLLNVQDVHLGLDGVDSLAAMAEVKAVGLRPAHRVVLNFDDAQCRRLAERWPAGRLVWFSVTAEPARLQQLSHKALGVLGVERTALGQPLGLCVYQQHRVVARLSLQDVLPYQGMLGEKTLEELLAAVGAAWFGPVALTGWERRLPALRLDAGNHLFRASVQRAGAVFYVLDKAGEKASLAVLAPFIDSLCRREGIRRRILVMTRSAGEPPQRHLESCRCLYPLMDEFVCFDRPETYQAKTALPLYAAGDLPRLLTAELLRLGQQAGHHKPVQRLEDWSAVEPWLEKRLCDGCERTLVLINQPSTAAAALNERIAAFVRRQMAITKSNGGSRNTPAL</sequence>
<name>A0A1G7EX94_9BACT</name>
<keyword evidence="3" id="KW-1185">Reference proteome</keyword>
<dbReference type="EMBL" id="FNAQ01000024">
    <property type="protein sequence ID" value="SDE68267.1"/>
    <property type="molecule type" value="Genomic_DNA"/>
</dbReference>
<feature type="domain" description="Mur ligase central" evidence="1">
    <location>
        <begin position="227"/>
        <end position="376"/>
    </location>
</feature>
<evidence type="ECO:0000313" key="2">
    <source>
        <dbReference type="EMBL" id="SDE68267.1"/>
    </source>
</evidence>
<evidence type="ECO:0000259" key="1">
    <source>
        <dbReference type="Pfam" id="PF08245"/>
    </source>
</evidence>
<evidence type="ECO:0000313" key="3">
    <source>
        <dbReference type="Proteomes" id="UP000243205"/>
    </source>
</evidence>
<dbReference type="AlphaFoldDB" id="A0A1G7EX94"/>
<dbReference type="GO" id="GO:0005524">
    <property type="term" value="F:ATP binding"/>
    <property type="evidence" value="ECO:0007669"/>
    <property type="project" value="InterPro"/>
</dbReference>
<protein>
    <submittedName>
        <fullName evidence="2">Mur ligase middle domain-containing protein</fullName>
    </submittedName>
</protein>
<keyword evidence="2" id="KW-0436">Ligase</keyword>
<proteinExistence type="predicted"/>
<dbReference type="PANTHER" id="PTHR23135:SF18">
    <property type="entry name" value="CYANOPHYCIN SYNTHETASE"/>
    <property type="match status" value="1"/>
</dbReference>